<reference evidence="2" key="1">
    <citation type="journal article" date="2022" name="Microbiol. Resour. Announc.">
        <title>Draft Genome Sequence of a Methanogenic Archaeon from West Spitsbergen Permafrost.</title>
        <authorList>
            <person name="Trubitsyn V."/>
            <person name="Rivkina E."/>
            <person name="Shcherbakova V."/>
        </authorList>
    </citation>
    <scope>NUCLEOTIDE SEQUENCE [LARGE SCALE GENOMIC DNA]</scope>
    <source>
        <strain evidence="2">VT</strain>
    </source>
</reference>
<evidence type="ECO:0000313" key="2">
    <source>
        <dbReference type="Proteomes" id="UP000825933"/>
    </source>
</evidence>
<dbReference type="EMBL" id="JAIOUQ010000014">
    <property type="protein sequence ID" value="MBZ2166632.1"/>
    <property type="molecule type" value="Genomic_DNA"/>
</dbReference>
<gene>
    <name evidence="1" type="ORF">K8N75_11340</name>
</gene>
<dbReference type="NCBIfam" id="NF040700">
    <property type="entry name" value="VPA1262_N_dom"/>
    <property type="match status" value="1"/>
</dbReference>
<evidence type="ECO:0008006" key="3">
    <source>
        <dbReference type="Google" id="ProtNLM"/>
    </source>
</evidence>
<sequence>MELNSKTNDNSIKTDFEHLIKKGNIAFYNTAEISNIYLINDNKPINLFTLVVFEENKTTSKRFNITYNLQRINKEISLGISQKRIHIDEAKSIFNNLFNLKVENDYTSLILKEGPLYIEKFNIIPKQFIPSFKSVSIMNSIPLNEILKNNGENGSYIIEFFSEEKKLLKLLSKDEYKKACNIISKYFPIDLFFSNERACNIIFQFPITLISVKTKPSENRDKLKVKIGYHPLLREKSLNYFAYTSLDGNIVGNVCISGISKNEIINIGNLDGETTEFIKDNENDFILYYSKGFYVREVDVTKNINLLDEPRTISIDDKTYEIKLKSFENKLIGYKYSYAHQILDREYMESKKKLIERKEFLHYGINGINQNNEAINDLRKIIKDNCNKGVYLWDPYARSDDLLNTIYHCPYSKCEMKVITSYSKETREKVDDQINDLEGWKNKQIKLLKSCSNNNDINLEIRYQTGNYGWKFHDRFLIFPRETPRVWSLGTSVNSIGKNHSILMKVENAQNVLDAFNELWNKLENSVLWKYLEE</sequence>
<comment type="caution">
    <text evidence="1">The sequence shown here is derived from an EMBL/GenBank/DDBJ whole genome shotgun (WGS) entry which is preliminary data.</text>
</comment>
<accession>A0A8T5URH8</accession>
<dbReference type="RefSeq" id="WP_223792179.1">
    <property type="nucleotide sequence ID" value="NZ_JAIOUQ010000014.1"/>
</dbReference>
<dbReference type="AlphaFoldDB" id="A0A8T5URH8"/>
<name>A0A8T5URH8_9EURY</name>
<protein>
    <recommendedName>
        <fullName evidence="3">Phospholipase D-like domain-containing protein</fullName>
    </recommendedName>
</protein>
<dbReference type="Proteomes" id="UP000825933">
    <property type="component" value="Unassembled WGS sequence"/>
</dbReference>
<proteinExistence type="predicted"/>
<keyword evidence="2" id="KW-1185">Reference proteome</keyword>
<organism evidence="1 2">
    <name type="scientific">Methanobacterium spitsbergense</name>
    <dbReference type="NCBI Taxonomy" id="2874285"/>
    <lineage>
        <taxon>Archaea</taxon>
        <taxon>Methanobacteriati</taxon>
        <taxon>Methanobacteriota</taxon>
        <taxon>Methanomada group</taxon>
        <taxon>Methanobacteria</taxon>
        <taxon>Methanobacteriales</taxon>
        <taxon>Methanobacteriaceae</taxon>
        <taxon>Methanobacterium</taxon>
    </lineage>
</organism>
<evidence type="ECO:0000313" key="1">
    <source>
        <dbReference type="EMBL" id="MBZ2166632.1"/>
    </source>
</evidence>